<accession>A0A427XR68</accession>
<protein>
    <submittedName>
        <fullName evidence="2">Uncharacterized protein</fullName>
    </submittedName>
</protein>
<name>A0A427XR68_9TREE</name>
<sequence>MQVSAVLASHPVFRAIPSLAERVPIAGGVLPPPFDVVHVGCTELVSLLQVTTTSAVSPAPLQEAIGLKNRIDLAVAVFGLDANLQQLATDGDLGFGRLYQRIDTFGGGLTDAIDDIVISIDDLDERVDERLARLSERMDNLAVELESQRIRSTNPARALARLPVLVPRHLGRPLPQGVPGEFANPGGISNAGTAVLRGMVAYYLEADADTLPVMSKEDMVPVIRRLLGLDSVMHA</sequence>
<comment type="caution">
    <text evidence="2">The sequence shown here is derived from an EMBL/GenBank/DDBJ whole genome shotgun (WGS) entry which is preliminary data.</text>
</comment>
<dbReference type="AlphaFoldDB" id="A0A427XR68"/>
<dbReference type="RefSeq" id="XP_028476036.1">
    <property type="nucleotide sequence ID" value="XM_028624062.1"/>
</dbReference>
<dbReference type="Proteomes" id="UP000279236">
    <property type="component" value="Unassembled WGS sequence"/>
</dbReference>
<proteinExistence type="predicted"/>
<dbReference type="GeneID" id="39593303"/>
<keyword evidence="1" id="KW-0175">Coiled coil</keyword>
<dbReference type="EMBL" id="RSCE01000007">
    <property type="protein sequence ID" value="RSH81317.1"/>
    <property type="molecule type" value="Genomic_DNA"/>
</dbReference>
<keyword evidence="3" id="KW-1185">Reference proteome</keyword>
<evidence type="ECO:0000313" key="2">
    <source>
        <dbReference type="EMBL" id="RSH81317.1"/>
    </source>
</evidence>
<evidence type="ECO:0000313" key="3">
    <source>
        <dbReference type="Proteomes" id="UP000279236"/>
    </source>
</evidence>
<evidence type="ECO:0000256" key="1">
    <source>
        <dbReference type="SAM" id="Coils"/>
    </source>
</evidence>
<feature type="coiled-coil region" evidence="1">
    <location>
        <begin position="124"/>
        <end position="151"/>
    </location>
</feature>
<organism evidence="2 3">
    <name type="scientific">Apiotrichum porosum</name>
    <dbReference type="NCBI Taxonomy" id="105984"/>
    <lineage>
        <taxon>Eukaryota</taxon>
        <taxon>Fungi</taxon>
        <taxon>Dikarya</taxon>
        <taxon>Basidiomycota</taxon>
        <taxon>Agaricomycotina</taxon>
        <taxon>Tremellomycetes</taxon>
        <taxon>Trichosporonales</taxon>
        <taxon>Trichosporonaceae</taxon>
        <taxon>Apiotrichum</taxon>
    </lineage>
</organism>
<reference evidence="2 3" key="1">
    <citation type="submission" date="2018-11" db="EMBL/GenBank/DDBJ databases">
        <title>Genome sequence of Apiotrichum porosum DSM 27194.</title>
        <authorList>
            <person name="Aliyu H."/>
            <person name="Gorte O."/>
            <person name="Ochsenreither K."/>
        </authorList>
    </citation>
    <scope>NUCLEOTIDE SEQUENCE [LARGE SCALE GENOMIC DNA]</scope>
    <source>
        <strain evidence="2 3">DSM 27194</strain>
    </source>
</reference>
<gene>
    <name evidence="2" type="ORF">EHS24_008760</name>
</gene>